<organism evidence="1 2">
    <name type="scientific">Teladorsagia circumcincta</name>
    <name type="common">Brown stomach worm</name>
    <name type="synonym">Ostertagia circumcincta</name>
    <dbReference type="NCBI Taxonomy" id="45464"/>
    <lineage>
        <taxon>Eukaryota</taxon>
        <taxon>Metazoa</taxon>
        <taxon>Ecdysozoa</taxon>
        <taxon>Nematoda</taxon>
        <taxon>Chromadorea</taxon>
        <taxon>Rhabditida</taxon>
        <taxon>Rhabditina</taxon>
        <taxon>Rhabditomorpha</taxon>
        <taxon>Strongyloidea</taxon>
        <taxon>Trichostrongylidae</taxon>
        <taxon>Teladorsagia</taxon>
    </lineage>
</organism>
<dbReference type="InterPro" id="IPR029063">
    <property type="entry name" value="SAM-dependent_MTases_sf"/>
</dbReference>
<feature type="non-terminal residue" evidence="1">
    <location>
        <position position="228"/>
    </location>
</feature>
<accession>A0A2G9TW54</accession>
<dbReference type="EMBL" id="KZ353223">
    <property type="protein sequence ID" value="PIO61662.1"/>
    <property type="molecule type" value="Genomic_DNA"/>
</dbReference>
<dbReference type="OrthoDB" id="411785at2759"/>
<reference evidence="1 2" key="1">
    <citation type="submission" date="2015-09" db="EMBL/GenBank/DDBJ databases">
        <title>Draft genome of the parasitic nematode Teladorsagia circumcincta isolate WARC Sus (inbred).</title>
        <authorList>
            <person name="Mitreva M."/>
        </authorList>
    </citation>
    <scope>NUCLEOTIDE SEQUENCE [LARGE SCALE GENOMIC DNA]</scope>
    <source>
        <strain evidence="1 2">S</strain>
    </source>
</reference>
<evidence type="ECO:0000313" key="1">
    <source>
        <dbReference type="EMBL" id="PIO61662.1"/>
    </source>
</evidence>
<protein>
    <submittedName>
        <fullName evidence="1">Uncharacterized protein</fullName>
    </submittedName>
</protein>
<dbReference type="AlphaFoldDB" id="A0A2G9TW54"/>
<dbReference type="Proteomes" id="UP000230423">
    <property type="component" value="Unassembled WGS sequence"/>
</dbReference>
<proteinExistence type="predicted"/>
<dbReference type="SUPFAM" id="SSF53335">
    <property type="entry name" value="S-adenosyl-L-methionine-dependent methyltransferases"/>
    <property type="match status" value="1"/>
</dbReference>
<evidence type="ECO:0000313" key="2">
    <source>
        <dbReference type="Proteomes" id="UP000230423"/>
    </source>
</evidence>
<keyword evidence="2" id="KW-1185">Reference proteome</keyword>
<dbReference type="Pfam" id="PF01564">
    <property type="entry name" value="Spermine_synth"/>
    <property type="match status" value="1"/>
</dbReference>
<dbReference type="Gene3D" id="3.40.50.150">
    <property type="entry name" value="Vaccinia Virus protein VP39"/>
    <property type="match status" value="1"/>
</dbReference>
<name>A0A2G9TW54_TELCI</name>
<gene>
    <name evidence="1" type="ORF">TELCIR_16807</name>
</gene>
<sequence>MVTMVYWVRFWRNISSHLTTSYRLAVVIRKWPPSWPLFDHHAGTTSHRQMFYGALLEHDRLAVVTLSRSQTYSSLKQVQDELGPFATRFDPRENGGLAVVEGVELDRDVVNVAIQWFALAHQDPRMSVKVMDALVYLEETATRGEKEKLDVLFVDLAGPVHESGLSCPPAVFLTDPVLRNMKSSLKSNGVIAMNLVTRDEEVAHKAKRSVAAHFPDLFSIRSEEDVNE</sequence>